<dbReference type="PRINTS" id="PR00080">
    <property type="entry name" value="SDRFAMILY"/>
</dbReference>
<sequence>MGMVDFTGKTALITGAAGAIGKQVAVDMATYGAKVFITDLKQDAIDVAAAEISAAGQECKGLEANITKEDQVVAVVEAAKEFLGGKIDILVNVAGSAGDGNNIENVTEDEWEFAFAVNCKGSFFFVKHVVPLMKANNYGKILNYSSKSGKTGSALMVPYSAAKGAIIAFTQGLAFELAKSNINVNCVCPGITDNSGVWDKVSADYIKNMDASREEVVKSFTAKVPLGRLAYVSDVSNLTCYLCSDAAAYMTGQAVNITGGREMH</sequence>
<dbReference type="EMBL" id="CAAHFH010000003">
    <property type="protein sequence ID" value="VGO23385.1"/>
    <property type="molecule type" value="Genomic_DNA"/>
</dbReference>
<dbReference type="RefSeq" id="WP_136065666.1">
    <property type="nucleotide sequence ID" value="NZ_CAAHFH010000003.1"/>
</dbReference>
<evidence type="ECO:0000256" key="2">
    <source>
        <dbReference type="RuleBase" id="RU000363"/>
    </source>
</evidence>
<dbReference type="InterPro" id="IPR020904">
    <property type="entry name" value="Sc_DH/Rdtase_CS"/>
</dbReference>
<evidence type="ECO:0000313" key="4">
    <source>
        <dbReference type="Proteomes" id="UP000346198"/>
    </source>
</evidence>
<name>A0A6C2USU2_9BACT</name>
<dbReference type="AlphaFoldDB" id="A0A6C2USU2"/>
<reference evidence="3 4" key="1">
    <citation type="submission" date="2019-04" db="EMBL/GenBank/DDBJ databases">
        <authorList>
            <person name="Van Vliet M D."/>
        </authorList>
    </citation>
    <scope>NUCLEOTIDE SEQUENCE [LARGE SCALE GENOMIC DNA]</scope>
    <source>
        <strain evidence="3 4">F21</strain>
    </source>
</reference>
<dbReference type="SUPFAM" id="SSF51735">
    <property type="entry name" value="NAD(P)-binding Rossmann-fold domains"/>
    <property type="match status" value="1"/>
</dbReference>
<dbReference type="Pfam" id="PF00106">
    <property type="entry name" value="adh_short"/>
    <property type="match status" value="1"/>
</dbReference>
<organism evidence="3 4">
    <name type="scientific">Pontiella sulfatireligans</name>
    <dbReference type="NCBI Taxonomy" id="2750658"/>
    <lineage>
        <taxon>Bacteria</taxon>
        <taxon>Pseudomonadati</taxon>
        <taxon>Kiritimatiellota</taxon>
        <taxon>Kiritimatiellia</taxon>
        <taxon>Kiritimatiellales</taxon>
        <taxon>Pontiellaceae</taxon>
        <taxon>Pontiella</taxon>
    </lineage>
</organism>
<dbReference type="FunFam" id="3.40.50.720:FF:000084">
    <property type="entry name" value="Short-chain dehydrogenase reductase"/>
    <property type="match status" value="1"/>
</dbReference>
<dbReference type="Proteomes" id="UP000346198">
    <property type="component" value="Unassembled WGS sequence"/>
</dbReference>
<comment type="similarity">
    <text evidence="1 2">Belongs to the short-chain dehydrogenases/reductases (SDR) family.</text>
</comment>
<dbReference type="PRINTS" id="PR00081">
    <property type="entry name" value="GDHRDH"/>
</dbReference>
<dbReference type="PROSITE" id="PS00061">
    <property type="entry name" value="ADH_SHORT"/>
    <property type="match status" value="1"/>
</dbReference>
<evidence type="ECO:0000256" key="1">
    <source>
        <dbReference type="ARBA" id="ARBA00006484"/>
    </source>
</evidence>
<dbReference type="CDD" id="cd05233">
    <property type="entry name" value="SDR_c"/>
    <property type="match status" value="1"/>
</dbReference>
<dbReference type="PANTHER" id="PTHR42879">
    <property type="entry name" value="3-OXOACYL-(ACYL-CARRIER-PROTEIN) REDUCTASE"/>
    <property type="match status" value="1"/>
</dbReference>
<accession>A0A6C2USU2</accession>
<evidence type="ECO:0000313" key="3">
    <source>
        <dbReference type="EMBL" id="VGO23385.1"/>
    </source>
</evidence>
<dbReference type="InterPro" id="IPR050259">
    <property type="entry name" value="SDR"/>
</dbReference>
<protein>
    <submittedName>
        <fullName evidence="3">Ketoacyl reductase</fullName>
    </submittedName>
</protein>
<gene>
    <name evidence="3" type="primary">actIII</name>
    <name evidence="3" type="ORF">SCARR_05492</name>
</gene>
<dbReference type="InterPro" id="IPR002347">
    <property type="entry name" value="SDR_fam"/>
</dbReference>
<dbReference type="InterPro" id="IPR036291">
    <property type="entry name" value="NAD(P)-bd_dom_sf"/>
</dbReference>
<dbReference type="Gene3D" id="3.40.50.720">
    <property type="entry name" value="NAD(P)-binding Rossmann-like Domain"/>
    <property type="match status" value="1"/>
</dbReference>
<dbReference type="GO" id="GO:0032787">
    <property type="term" value="P:monocarboxylic acid metabolic process"/>
    <property type="evidence" value="ECO:0007669"/>
    <property type="project" value="UniProtKB-ARBA"/>
</dbReference>
<proteinExistence type="inferred from homology"/>
<keyword evidence="4" id="KW-1185">Reference proteome</keyword>
<dbReference type="PANTHER" id="PTHR42879:SF2">
    <property type="entry name" value="3-OXOACYL-[ACYL-CARRIER-PROTEIN] REDUCTASE FABG"/>
    <property type="match status" value="1"/>
</dbReference>